<dbReference type="PaxDb" id="243230-DR_1719"/>
<proteinExistence type="predicted"/>
<sequence length="287" mass="32186">MLGCPTPMTDLDLPFPVALAPHEQQRLDDLEQTVEGGLRDFQRTGQALSEIRDNELYRATHDSFEAYLQDRWGFGVRQADRLIDAAQVAKQLEPLGISPRHEAQARSFRPAARIVEELEPEQQRLVARLVEERRESESDDLAPWEERAAPELRITANVVRKLGPDATVYHPESGAEVELGTLSPPQRYEVIREHVNQKAQAYHEKQAAKAQEPPRERVNWADWFIAYAAEHLDGEQQLELVIEQGPGGEPRAVARVMSKATGEILARGEPSDDLKKAVLTLRGAVSG</sequence>
<dbReference type="KEGG" id="dra:DR_1719"/>
<dbReference type="EMBL" id="AE000513">
    <property type="protein sequence ID" value="AAF11278.1"/>
    <property type="molecule type" value="Genomic_DNA"/>
</dbReference>
<name>Q9RTN8_DEIRA</name>
<protein>
    <submittedName>
        <fullName evidence="1">Uncharacterized protein</fullName>
    </submittedName>
</protein>
<gene>
    <name evidence="1" type="ordered locus">DR_1719</name>
</gene>
<dbReference type="HOGENOM" id="CLU_968816_0_0_0"/>
<dbReference type="AlphaFoldDB" id="Q9RTN8"/>
<accession>Q9RTN8</accession>
<evidence type="ECO:0000313" key="1">
    <source>
        <dbReference type="EMBL" id="AAF11278.1"/>
    </source>
</evidence>
<dbReference type="PATRIC" id="fig|243230.17.peg.1930"/>
<evidence type="ECO:0000313" key="2">
    <source>
        <dbReference type="Proteomes" id="UP000002524"/>
    </source>
</evidence>
<dbReference type="eggNOG" id="ENOG5033D0D">
    <property type="taxonomic scope" value="Bacteria"/>
</dbReference>
<dbReference type="InParanoid" id="Q9RTN8"/>
<dbReference type="EnsemblBacteria" id="AAF11278">
    <property type="protein sequence ID" value="AAF11278"/>
    <property type="gene ID" value="DR_1719"/>
</dbReference>
<reference evidence="1 2" key="1">
    <citation type="journal article" date="1999" name="Science">
        <title>Genome sequence of the radioresistant bacterium Deinococcus radiodurans R1.</title>
        <authorList>
            <person name="White O."/>
            <person name="Eisen J.A."/>
            <person name="Heidelberg J.F."/>
            <person name="Hickey E.K."/>
            <person name="Peterson J.D."/>
            <person name="Dodson R.J."/>
            <person name="Haft D.H."/>
            <person name="Gwinn M.L."/>
            <person name="Nelson W.C."/>
            <person name="Richardson D.L."/>
            <person name="Moffat K.S."/>
            <person name="Qin H."/>
            <person name="Jiang L."/>
            <person name="Pamphile W."/>
            <person name="Crosby M."/>
            <person name="Shen M."/>
            <person name="Vamathevan J.J."/>
            <person name="Lam P."/>
            <person name="McDonald L."/>
            <person name="Utterback T."/>
            <person name="Zalewski C."/>
            <person name="Makarova K.S."/>
            <person name="Aravind L."/>
            <person name="Daly M.J."/>
            <person name="Minton K.W."/>
            <person name="Fleischmann R.D."/>
            <person name="Ketchum K.A."/>
            <person name="Nelson K.E."/>
            <person name="Salzberg S."/>
            <person name="Smith H.O."/>
            <person name="Venter J.C."/>
            <person name="Fraser C.M."/>
        </authorList>
    </citation>
    <scope>NUCLEOTIDE SEQUENCE [LARGE SCALE GENOMIC DNA]</scope>
    <source>
        <strain evidence="2">ATCC 13939 / DSM 20539 / JCM 16871 / LMG 4051 / NBRC 15346 / NCIMB 9279 / R1 / VKM B-1422</strain>
    </source>
</reference>
<organism evidence="1 2">
    <name type="scientific">Deinococcus radiodurans (strain ATCC 13939 / DSM 20539 / JCM 16871 / CCUG 27074 / LMG 4051 / NBRC 15346 / NCIMB 9279 / VKM B-1422 / R1)</name>
    <dbReference type="NCBI Taxonomy" id="243230"/>
    <lineage>
        <taxon>Bacteria</taxon>
        <taxon>Thermotogati</taxon>
        <taxon>Deinococcota</taxon>
        <taxon>Deinococci</taxon>
        <taxon>Deinococcales</taxon>
        <taxon>Deinococcaceae</taxon>
        <taxon>Deinococcus</taxon>
    </lineage>
</organism>
<keyword evidence="2" id="KW-1185">Reference proteome</keyword>
<dbReference type="Proteomes" id="UP000002524">
    <property type="component" value="Chromosome 1"/>
</dbReference>
<dbReference type="PIR" id="F75362">
    <property type="entry name" value="F75362"/>
</dbReference>
<dbReference type="OrthoDB" id="58743at2"/>